<evidence type="ECO:0000313" key="2">
    <source>
        <dbReference type="EMBL" id="OYN80380.1"/>
    </source>
</evidence>
<gene>
    <name evidence="2" type="ORF">CG716_09595</name>
</gene>
<sequence length="158" mass="15729">MPLPKKKLTSVSSPAPGVTAADEGVLETADAAATGTRAAVESTLAAATGVESSCTAVFLVFFGLRAEFAADGRGFCRAGPACGAELSLEDELLDADDPFEAAEPVESADATAGTEAIAAPTPSATAEAPTQVNILRWAGEACFGAPIPPNSAGSMRTA</sequence>
<organism evidence="2 3">
    <name type="scientific">Mycolicibacterium sphagni</name>
    <dbReference type="NCBI Taxonomy" id="1786"/>
    <lineage>
        <taxon>Bacteria</taxon>
        <taxon>Bacillati</taxon>
        <taxon>Actinomycetota</taxon>
        <taxon>Actinomycetes</taxon>
        <taxon>Mycobacteriales</taxon>
        <taxon>Mycobacteriaceae</taxon>
        <taxon>Mycolicibacterium</taxon>
    </lineage>
</organism>
<dbReference type="AlphaFoldDB" id="A0A255DMR1"/>
<comment type="caution">
    <text evidence="2">The sequence shown here is derived from an EMBL/GenBank/DDBJ whole genome shotgun (WGS) entry which is preliminary data.</text>
</comment>
<proteinExistence type="predicted"/>
<evidence type="ECO:0000313" key="3">
    <source>
        <dbReference type="Proteomes" id="UP000216063"/>
    </source>
</evidence>
<dbReference type="EMBL" id="NOZR01000006">
    <property type="protein sequence ID" value="OYN80380.1"/>
    <property type="molecule type" value="Genomic_DNA"/>
</dbReference>
<evidence type="ECO:0000256" key="1">
    <source>
        <dbReference type="SAM" id="MobiDB-lite"/>
    </source>
</evidence>
<name>A0A255DMR1_9MYCO</name>
<feature type="region of interest" description="Disordered" evidence="1">
    <location>
        <begin position="1"/>
        <end position="22"/>
    </location>
</feature>
<reference evidence="2 3" key="1">
    <citation type="submission" date="2017-07" db="EMBL/GenBank/DDBJ databases">
        <title>The new phylogeny of genus Mycobacterium.</title>
        <authorList>
            <person name="Tortoli E."/>
            <person name="Trovato A."/>
            <person name="Cirillo D.M."/>
        </authorList>
    </citation>
    <scope>NUCLEOTIDE SEQUENCE [LARGE SCALE GENOMIC DNA]</scope>
    <source>
        <strain evidence="2 3">ATCC 33027</strain>
    </source>
</reference>
<dbReference type="Proteomes" id="UP000216063">
    <property type="component" value="Unassembled WGS sequence"/>
</dbReference>
<keyword evidence="3" id="KW-1185">Reference proteome</keyword>
<protein>
    <submittedName>
        <fullName evidence="2">Uncharacterized protein</fullName>
    </submittedName>
</protein>
<accession>A0A255DMR1</accession>